<evidence type="ECO:0000256" key="3">
    <source>
        <dbReference type="ARBA" id="ARBA00022606"/>
    </source>
</evidence>
<dbReference type="GO" id="GO:0005886">
    <property type="term" value="C:plasma membrane"/>
    <property type="evidence" value="ECO:0007669"/>
    <property type="project" value="UniProtKB-SubCell"/>
</dbReference>
<dbReference type="Pfam" id="PF02949">
    <property type="entry name" value="7tm_6"/>
    <property type="match status" value="1"/>
</dbReference>
<dbReference type="InterPro" id="IPR004117">
    <property type="entry name" value="7tm6_olfct_rcpt"/>
</dbReference>
<dbReference type="AlphaFoldDB" id="A0A0M4F2X1"/>
<comment type="caution">
    <text evidence="10">Lacks conserved residue(s) required for the propagation of feature annotation.</text>
</comment>
<dbReference type="GO" id="GO:0004984">
    <property type="term" value="F:olfactory receptor activity"/>
    <property type="evidence" value="ECO:0007669"/>
    <property type="project" value="InterPro"/>
</dbReference>
<comment type="similarity">
    <text evidence="10">Belongs to the insect chemoreceptor superfamily. Heteromeric odorant receptor channel (TC 1.A.69) family.</text>
</comment>
<dbReference type="GO" id="GO:0007165">
    <property type="term" value="P:signal transduction"/>
    <property type="evidence" value="ECO:0007669"/>
    <property type="project" value="UniProtKB-KW"/>
</dbReference>
<dbReference type="GO" id="GO:0005549">
    <property type="term" value="F:odorant binding"/>
    <property type="evidence" value="ECO:0007669"/>
    <property type="project" value="InterPro"/>
</dbReference>
<evidence type="ECO:0000313" key="12">
    <source>
        <dbReference type="Proteomes" id="UP000494163"/>
    </source>
</evidence>
<feature type="transmembrane region" description="Helical" evidence="10">
    <location>
        <begin position="82"/>
        <end position="100"/>
    </location>
</feature>
<gene>
    <name evidence="11" type="ORF">Dbus_chr3Rg600</name>
</gene>
<proteinExistence type="inferred from homology"/>
<dbReference type="OrthoDB" id="8191658at2759"/>
<feature type="transmembrane region" description="Helical" evidence="10">
    <location>
        <begin position="298"/>
        <end position="319"/>
    </location>
</feature>
<dbReference type="STRING" id="30019.A0A0M4F2X1"/>
<keyword evidence="12" id="KW-1185">Reference proteome</keyword>
<evidence type="ECO:0000256" key="2">
    <source>
        <dbReference type="ARBA" id="ARBA00022475"/>
    </source>
</evidence>
<evidence type="ECO:0000256" key="9">
    <source>
        <dbReference type="ARBA" id="ARBA00023224"/>
    </source>
</evidence>
<evidence type="ECO:0000256" key="6">
    <source>
        <dbReference type="ARBA" id="ARBA00022989"/>
    </source>
</evidence>
<feature type="transmembrane region" description="Helical" evidence="10">
    <location>
        <begin position="271"/>
        <end position="292"/>
    </location>
</feature>
<accession>A0A0M4F2X1</accession>
<feature type="transmembrane region" description="Helical" evidence="10">
    <location>
        <begin position="49"/>
        <end position="70"/>
    </location>
</feature>
<keyword evidence="4 10" id="KW-0812">Transmembrane</keyword>
<keyword evidence="6 10" id="KW-1133">Transmembrane helix</keyword>
<evidence type="ECO:0000256" key="7">
    <source>
        <dbReference type="ARBA" id="ARBA00023136"/>
    </source>
</evidence>
<keyword evidence="8 10" id="KW-0675">Receptor</keyword>
<organism evidence="11 12">
    <name type="scientific">Drosophila busckii</name>
    <name type="common">Fruit fly</name>
    <dbReference type="NCBI Taxonomy" id="30019"/>
    <lineage>
        <taxon>Eukaryota</taxon>
        <taxon>Metazoa</taxon>
        <taxon>Ecdysozoa</taxon>
        <taxon>Arthropoda</taxon>
        <taxon>Hexapoda</taxon>
        <taxon>Insecta</taxon>
        <taxon>Pterygota</taxon>
        <taxon>Neoptera</taxon>
        <taxon>Endopterygota</taxon>
        <taxon>Diptera</taxon>
        <taxon>Brachycera</taxon>
        <taxon>Muscomorpha</taxon>
        <taxon>Ephydroidea</taxon>
        <taxon>Drosophilidae</taxon>
        <taxon>Drosophila</taxon>
    </lineage>
</organism>
<keyword evidence="3 10" id="KW-0716">Sensory transduction</keyword>
<dbReference type="PANTHER" id="PTHR21137">
    <property type="entry name" value="ODORANT RECEPTOR"/>
    <property type="match status" value="1"/>
</dbReference>
<dbReference type="Proteomes" id="UP000494163">
    <property type="component" value="Chromosome 3R"/>
</dbReference>
<evidence type="ECO:0000256" key="4">
    <source>
        <dbReference type="ARBA" id="ARBA00022692"/>
    </source>
</evidence>
<dbReference type="PANTHER" id="PTHR21137:SF35">
    <property type="entry name" value="ODORANT RECEPTOR 19A-RELATED"/>
    <property type="match status" value="1"/>
</dbReference>
<dbReference type="EMBL" id="CP012526">
    <property type="protein sequence ID" value="ALC45850.1"/>
    <property type="molecule type" value="Genomic_DNA"/>
</dbReference>
<evidence type="ECO:0000313" key="11">
    <source>
        <dbReference type="EMBL" id="ALC45850.1"/>
    </source>
</evidence>
<keyword evidence="7 10" id="KW-0472">Membrane</keyword>
<keyword evidence="9 10" id="KW-0807">Transducer</keyword>
<evidence type="ECO:0000256" key="10">
    <source>
        <dbReference type="RuleBase" id="RU351113"/>
    </source>
</evidence>
<comment type="subcellular location">
    <subcellularLocation>
        <location evidence="1 10">Cell membrane</location>
        <topology evidence="1 10">Multi-pass membrane protein</topology>
    </subcellularLocation>
</comment>
<protein>
    <recommendedName>
        <fullName evidence="10">Odorant receptor</fullName>
    </recommendedName>
</protein>
<name>A0A0M4F2X1_DROBS</name>
<reference evidence="11 12" key="1">
    <citation type="submission" date="2015-08" db="EMBL/GenBank/DDBJ databases">
        <title>Ancestral chromatin configuration constrains chromatin evolution on differentiating sex chromosomes in Drosophila.</title>
        <authorList>
            <person name="Zhou Q."/>
            <person name="Bachtrog D."/>
        </authorList>
    </citation>
    <scope>NUCLEOTIDE SEQUENCE [LARGE SCALE GENOMIC DNA]</scope>
    <source>
        <tissue evidence="11">Whole larvae</tissue>
    </source>
</reference>
<evidence type="ECO:0000256" key="1">
    <source>
        <dbReference type="ARBA" id="ARBA00004651"/>
    </source>
</evidence>
<evidence type="ECO:0000256" key="5">
    <source>
        <dbReference type="ARBA" id="ARBA00022725"/>
    </source>
</evidence>
<sequence>MPRVFESIYPAALTLRVQSRDCCHYLYRVMQLIGWLAPQSGSEHYLYVYGWRLFVALIVIYLPCGFVLSLVLNSKLLSVSEFFVMLQTFISIFGAIAKSLNVCTLLGRLRATECLLDKLDMLLLSQADRLRVRKSVALCNRIVLVYSSVYVGYVATMFMAAIWAGKPPLMMYFVLFDWRNGAASFYIHLLFEFVMLIYAVLMGVADDTYNLLFLIIFRTHMAVLKQQLQLLRADPNKTEAQNYSQLVHCIVYHQSILRCCESIRPVISRTIFVQFVIIGSVLGLTLMTLLFVDNFWQCLPMIVSFMAILLQTFPFCYLCDLFVDDFKQLSNAVWATPWIDAEPRYKSTLRIFIQHVQRPIVFIAGGIFPISMKSNIHASLRHILTYTAKSYKSIFNITGSKVCIQRYYHTTTTESS</sequence>
<dbReference type="OMA" id="NTICIVI"/>
<keyword evidence="5 10" id="KW-0552">Olfaction</keyword>
<keyword evidence="2" id="KW-1003">Cell membrane</keyword>
<feature type="transmembrane region" description="Helical" evidence="10">
    <location>
        <begin position="143"/>
        <end position="165"/>
    </location>
</feature>
<evidence type="ECO:0000256" key="8">
    <source>
        <dbReference type="ARBA" id="ARBA00023170"/>
    </source>
</evidence>